<protein>
    <submittedName>
        <fullName evidence="1">Uncharacterized protein</fullName>
    </submittedName>
</protein>
<reference evidence="1 2" key="1">
    <citation type="submission" date="2023-06" db="EMBL/GenBank/DDBJ databases">
        <title>Parasedimentitalea psychrophila sp. nov., a psychrophilic bacterium isolated from deep-sea sediment.</title>
        <authorList>
            <person name="Li A."/>
        </authorList>
    </citation>
    <scope>NUCLEOTIDE SEQUENCE [LARGE SCALE GENOMIC DNA]</scope>
    <source>
        <strain evidence="1 2">QS115</strain>
    </source>
</reference>
<proteinExistence type="predicted"/>
<dbReference type="KEGG" id="ppso:QPJ95_16595"/>
<organism evidence="1 2">
    <name type="scientific">Parasedimentitalea psychrophila</name>
    <dbReference type="NCBI Taxonomy" id="2997337"/>
    <lineage>
        <taxon>Bacteria</taxon>
        <taxon>Pseudomonadati</taxon>
        <taxon>Pseudomonadota</taxon>
        <taxon>Alphaproteobacteria</taxon>
        <taxon>Rhodobacterales</taxon>
        <taxon>Paracoccaceae</taxon>
        <taxon>Parasedimentitalea</taxon>
    </lineage>
</organism>
<sequence length="479" mass="53979">MWLNLLSHRVPSVIASCGLLAAIKQAVYLSLALWSMAGSSAAQQDPGWRKFVHELGWQIKYPAGLMSAVSGPSGLGKTYISRDNSAKLVIFSAVRSAADYQAFQQDLLRDVQYRGAMHTQGEGWFALAGQRNSTTYFAKFVFDKKRHFARAFLLEYDQSLSSTYEPIAAQMAANFTYEGSNWESEEDRRNRARSRAQKIIDTVTGPQKTEWRQYQNTAGDWKVSYPANVLFTDTVPSTSSVRVFRSTDAQSVLTITGGPTLMHDVQDYKAQLLSHGRHEQLKRSQVGANWFLLSGNRGGNMFYEKYLFSPEMTQVQSIALEFPASHANVFSEIVKRMEAEFSTYRVLNQPTAGGQFRTSTDRINGVTVDSGGWQDNNGKGVLTLTLTNNTDGVLQSVQVDPFRSDLWKTIKLEPPIYPGESDQVELEVILASDGKPAETSHRPKDRLKWWDNNHRNVILSVFNREEEFKEEFGTWLFGN</sequence>
<gene>
    <name evidence="1" type="ORF">QPJ95_16595</name>
</gene>
<evidence type="ECO:0000313" key="1">
    <source>
        <dbReference type="EMBL" id="WIY24207.1"/>
    </source>
</evidence>
<dbReference type="RefSeq" id="WP_270921212.1">
    <property type="nucleotide sequence ID" value="NZ_CP127247.1"/>
</dbReference>
<keyword evidence="2" id="KW-1185">Reference proteome</keyword>
<dbReference type="AlphaFoldDB" id="A0A9Y2KYH2"/>
<dbReference type="Proteomes" id="UP001238334">
    <property type="component" value="Chromosome"/>
</dbReference>
<dbReference type="EMBL" id="CP127247">
    <property type="protein sequence ID" value="WIY24207.1"/>
    <property type="molecule type" value="Genomic_DNA"/>
</dbReference>
<evidence type="ECO:0000313" key="2">
    <source>
        <dbReference type="Proteomes" id="UP001238334"/>
    </source>
</evidence>
<accession>A0A9Y2KYH2</accession>
<name>A0A9Y2KYH2_9RHOB</name>